<evidence type="ECO:0008006" key="6">
    <source>
        <dbReference type="Google" id="ProtNLM"/>
    </source>
</evidence>
<reference evidence="3" key="1">
    <citation type="submission" date="2018-10" db="EMBL/GenBank/DDBJ databases">
        <authorList>
            <person name="Vincent A.T."/>
            <person name="Schiettekatte O."/>
            <person name="Bourhy P."/>
            <person name="Veyrier F.J."/>
            <person name="Picardeau M."/>
        </authorList>
    </citation>
    <scope>NUCLEOTIDE SEQUENCE</scope>
    <source>
        <strain evidence="3">201800281</strain>
    </source>
</reference>
<evidence type="ECO:0000313" key="3">
    <source>
        <dbReference type="EMBL" id="TGK87556.1"/>
    </source>
</evidence>
<reference evidence="2 4" key="2">
    <citation type="journal article" date="2019" name="PLoS Negl. Trop. Dis.">
        <title>Revisiting the worldwide diversity of Leptospira species in the environment.</title>
        <authorList>
            <person name="Vincent A.T."/>
            <person name="Schiettekatte O."/>
            <person name="Bourhy P."/>
            <person name="Veyrier F.J."/>
            <person name="Picardeau M."/>
        </authorList>
    </citation>
    <scope>NUCLEOTIDE SEQUENCE [LARGE SCALE GENOMIC DNA]</scope>
    <source>
        <strain evidence="2 4">201800280</strain>
        <strain evidence="3">201800281</strain>
    </source>
</reference>
<feature type="compositionally biased region" description="Polar residues" evidence="1">
    <location>
        <begin position="31"/>
        <end position="48"/>
    </location>
</feature>
<evidence type="ECO:0000313" key="5">
    <source>
        <dbReference type="Proteomes" id="UP000297918"/>
    </source>
</evidence>
<protein>
    <recommendedName>
        <fullName evidence="6">TIGR04388 family protein</fullName>
    </recommendedName>
</protein>
<accession>A0A4R9IIK3</accession>
<evidence type="ECO:0000256" key="1">
    <source>
        <dbReference type="SAM" id="MobiDB-lite"/>
    </source>
</evidence>
<keyword evidence="5" id="KW-1185">Reference proteome</keyword>
<feature type="region of interest" description="Disordered" evidence="1">
    <location>
        <begin position="148"/>
        <end position="170"/>
    </location>
</feature>
<name>A0A4R9IIK3_9LEPT</name>
<dbReference type="EMBL" id="RQFM01000032">
    <property type="protein sequence ID" value="TGK78905.1"/>
    <property type="molecule type" value="Genomic_DNA"/>
</dbReference>
<evidence type="ECO:0000313" key="4">
    <source>
        <dbReference type="Proteomes" id="UP000297394"/>
    </source>
</evidence>
<dbReference type="Proteomes" id="UP000297918">
    <property type="component" value="Unassembled WGS sequence"/>
</dbReference>
<organism evidence="2 4">
    <name type="scientific">Leptospira bourretii</name>
    <dbReference type="NCBI Taxonomy" id="2484962"/>
    <lineage>
        <taxon>Bacteria</taxon>
        <taxon>Pseudomonadati</taxon>
        <taxon>Spirochaetota</taxon>
        <taxon>Spirochaetia</taxon>
        <taxon>Leptospirales</taxon>
        <taxon>Leptospiraceae</taxon>
        <taxon>Leptospira</taxon>
    </lineage>
</organism>
<feature type="compositionally biased region" description="Low complexity" evidence="1">
    <location>
        <begin position="1"/>
        <end position="17"/>
    </location>
</feature>
<feature type="region of interest" description="Disordered" evidence="1">
    <location>
        <begin position="1"/>
        <end position="48"/>
    </location>
</feature>
<evidence type="ECO:0000313" key="2">
    <source>
        <dbReference type="EMBL" id="TGK78905.1"/>
    </source>
</evidence>
<gene>
    <name evidence="2" type="ORF">EHQ23_19750</name>
    <name evidence="3" type="ORF">EHQ26_19845</name>
</gene>
<sequence length="620" mass="68553">MNPSLDNDSNDYGNGSDTENPRSALLDPPTSVDNDISTGQGAFQAPVESTQVTIGYDPLEGEKGGGEGDQGYDDFQKYVEAGAANRKLMYDPSTDTYVPISGIGRSYTADELANLHQADVQAGRHYQTADGVRGRDIFSPIGSFFGNNSANSSGENSNAQKSDTNHREKNKFGEVVFTKDQVDTFNKNDKINIYGSEFVKQNINGTDYFVREKNGELQALILREDGRIMETSFQINRSIFGTSYSNGKIKLFDAVGKEITSSNSGHYNPNISTADALANFDKIEAIKNSILDNYSKDNRLTTEKKLLELRLLGADTTDLESVLTKKRGKDIPLSGAALVEFEEYKRIREKKPLWDEPAGGYKTSTDALASVKLTMLKTESNAEYFQRLGNEIREASKAVDLSDQKKLNEHIASVAKMLGSNLDGKITYAKELDVNGKLEVSGANTVDSNGFRAVTGTDCIRFIGAVLNAAGYTANSSFANLNTDAYLSSNDVEQRTTDIKDKEAHSDSGVEYLRQASNILERTTILYEKNTDIPTRKDFKVPDLEVGQIGITRKLDGTAMRSDHVYVITGKQFNEETKSFEYEIAESYGGHGVASRWITKDDNYLHRSEFYRIKPLDKTE</sequence>
<proteinExistence type="predicted"/>
<comment type="caution">
    <text evidence="2">The sequence shown here is derived from an EMBL/GenBank/DDBJ whole genome shotgun (WGS) entry which is preliminary data.</text>
</comment>
<dbReference type="AlphaFoldDB" id="A0A4R9IIK3"/>
<dbReference type="EMBL" id="RQFL01000037">
    <property type="protein sequence ID" value="TGK87556.1"/>
    <property type="molecule type" value="Genomic_DNA"/>
</dbReference>
<feature type="compositionally biased region" description="Low complexity" evidence="1">
    <location>
        <begin position="148"/>
        <end position="159"/>
    </location>
</feature>
<dbReference type="RefSeq" id="WP_135747121.1">
    <property type="nucleotide sequence ID" value="NZ_RQFL01000037.1"/>
</dbReference>
<dbReference type="Proteomes" id="UP000297394">
    <property type="component" value="Unassembled WGS sequence"/>
</dbReference>